<keyword evidence="1" id="KW-0175">Coiled coil</keyword>
<dbReference type="RefSeq" id="WP_305502704.1">
    <property type="nucleotide sequence ID" value="NZ_CP131913.1"/>
</dbReference>
<organism evidence="4 5">
    <name type="scientific">Halomonas alkalicola</name>
    <dbReference type="NCBI Taxonomy" id="1930622"/>
    <lineage>
        <taxon>Bacteria</taxon>
        <taxon>Pseudomonadati</taxon>
        <taxon>Pseudomonadota</taxon>
        <taxon>Gammaproteobacteria</taxon>
        <taxon>Oceanospirillales</taxon>
        <taxon>Halomonadaceae</taxon>
        <taxon>Halomonas</taxon>
    </lineage>
</organism>
<dbReference type="PANTHER" id="PTHR32114:SF2">
    <property type="entry name" value="ABC TRANSPORTER ABCH.3"/>
    <property type="match status" value="1"/>
</dbReference>
<evidence type="ECO:0000313" key="5">
    <source>
        <dbReference type="Proteomes" id="UP001235344"/>
    </source>
</evidence>
<dbReference type="PANTHER" id="PTHR32114">
    <property type="entry name" value="ABC TRANSPORTER ABCH.3"/>
    <property type="match status" value="1"/>
</dbReference>
<dbReference type="Pfam" id="PF13558">
    <property type="entry name" value="SbcC_Walker_B"/>
    <property type="match status" value="1"/>
</dbReference>
<dbReference type="EMBL" id="CP131913">
    <property type="protein sequence ID" value="WLI74401.1"/>
    <property type="molecule type" value="Genomic_DNA"/>
</dbReference>
<feature type="coiled-coil region" evidence="1">
    <location>
        <begin position="653"/>
        <end position="842"/>
    </location>
</feature>
<evidence type="ECO:0000313" key="4">
    <source>
        <dbReference type="EMBL" id="WLI74401.1"/>
    </source>
</evidence>
<dbReference type="InterPro" id="IPR027417">
    <property type="entry name" value="P-loop_NTPase"/>
</dbReference>
<feature type="compositionally biased region" description="Basic and acidic residues" evidence="2">
    <location>
        <begin position="574"/>
        <end position="591"/>
    </location>
</feature>
<evidence type="ECO:0000256" key="1">
    <source>
        <dbReference type="SAM" id="Coils"/>
    </source>
</evidence>
<protein>
    <submittedName>
        <fullName evidence="4">AAA family ATPase</fullName>
    </submittedName>
</protein>
<keyword evidence="5" id="KW-1185">Reference proteome</keyword>
<feature type="region of interest" description="Disordered" evidence="2">
    <location>
        <begin position="255"/>
        <end position="290"/>
    </location>
</feature>
<dbReference type="SUPFAM" id="SSF52540">
    <property type="entry name" value="P-loop containing nucleoside triphosphate hydrolases"/>
    <property type="match status" value="2"/>
</dbReference>
<dbReference type="Gene3D" id="3.40.50.300">
    <property type="entry name" value="P-loop containing nucleotide triphosphate hydrolases"/>
    <property type="match status" value="2"/>
</dbReference>
<accession>A0ABY9H7D2</accession>
<feature type="compositionally biased region" description="Low complexity" evidence="2">
    <location>
        <begin position="277"/>
        <end position="288"/>
    </location>
</feature>
<feature type="compositionally biased region" description="Basic and acidic residues" evidence="2">
    <location>
        <begin position="362"/>
        <end position="377"/>
    </location>
</feature>
<feature type="compositionally biased region" description="Low complexity" evidence="2">
    <location>
        <begin position="348"/>
        <end position="358"/>
    </location>
</feature>
<feature type="region of interest" description="Disordered" evidence="2">
    <location>
        <begin position="334"/>
        <end position="426"/>
    </location>
</feature>
<feature type="compositionally biased region" description="Basic and acidic residues" evidence="2">
    <location>
        <begin position="264"/>
        <end position="276"/>
    </location>
</feature>
<proteinExistence type="predicted"/>
<dbReference type="Pfam" id="PF13476">
    <property type="entry name" value="AAA_23"/>
    <property type="match status" value="1"/>
</dbReference>
<sequence length="1106" mass="122615">MKILALRLENLASLPGPLELDFTASPLSDASLFAITGPTGAGKSTLLDALCLALYGSTPRLRQAPARDSQIDDTPDSRLTTSDARTLLRRGTASGYAEVDFLGRDGRRYRARWAVRRAREKATGRLQAAEQSLTDLDDERLLTAQKREFERLLPERLGLTFDQFTRAVLLAQSEFAAFLQADDNARSDLLERLTGTAEYSEISMAAYRRASEARKTVEALEAKLADDLPAEPEARAEFERAAEATQQALTHLQTQAESLQATRRWHEEDDRRHAAHAEGLAQQQAAEATWQDLAEARRDRDWRRLIAPRRHALARQAALPAELDALAATRRETDEALATAEAEHKAAGRALAEAEQALTHAGEARQRAEPALHEARAHQHALSQRQRELAECETQLTQARAQAAKLSDDHQREQAAQQKRHEQQRQWQAALAELLGEHSHLAAARQADQQAHDRAAARTLALEALASRWQEYQRAEEACRHQAHQQTTDRERRERLLAEGQTARQALDRAQGHLESVTALIERSRAVRSESVARLRDGLREGEPCPVCGGQDHPWRHQPPATPEAAQLAAQEAEEGRQLESARQARDDAQARRDSLLGEYRALEAALAQGERTLAGAEVRLAEARTALMEHPLQDELDAVEAPGREAWLQTRRHESEASRRQAQRTLEALARAEAELAPLEESLRQGELALTRLEGDKARADRDLTELEQRLPELQRQHDDTLRALRALLGEHASAEAWQQRLDAAEAEARQARDGALALRHAAEQAQQRLAQRQEHLAERLNALQQERDDLARELTDWRTQHPALDDANLARLLAQDDAEAREEEREIEAADQARQQAGAALAERRRALLAHRRDGGLGEQASGEDEADDEALLSDRTAEAIAQRREALAARQAELAPRLAAAQGERDAAAFALADDDRRRERQRAGQGELEAAQAEYRRWGRISELIGSADGKVFRRIAQAYNLEQLLEHANAHLAGLTRRYRLARGGSPLGLLVVDQDMGDETRSVHSLSGGETFLVSLALALGLASMASGELTIESLFIDEGFGSLDPQSLALAMEALDGLQALGRRVGVISHVQEMHERIPVQIRVEPLGNGTSRARIVSA</sequence>
<dbReference type="InterPro" id="IPR038729">
    <property type="entry name" value="Rad50/SbcC_AAA"/>
</dbReference>
<reference evidence="4 5" key="1">
    <citation type="submission" date="2023-08" db="EMBL/GenBank/DDBJ databases">
        <title>Transcriptome Analysis of Halomonas alkalicola CICC 11012s to Identify the Genes Involved in Alkaline Tolerances.</title>
        <authorList>
            <person name="Zhai L."/>
        </authorList>
    </citation>
    <scope>NUCLEOTIDE SEQUENCE [LARGE SCALE GENOMIC DNA]</scope>
    <source>
        <strain evidence="4 5">CICC 11012s</strain>
    </source>
</reference>
<feature type="domain" description="Rad50/SbcC-type AAA" evidence="3">
    <location>
        <begin position="6"/>
        <end position="225"/>
    </location>
</feature>
<feature type="compositionally biased region" description="Basic and acidic residues" evidence="2">
    <location>
        <begin position="406"/>
        <end position="424"/>
    </location>
</feature>
<dbReference type="Proteomes" id="UP001235344">
    <property type="component" value="Chromosome"/>
</dbReference>
<name>A0ABY9H7D2_9GAMM</name>
<feature type="region of interest" description="Disordered" evidence="2">
    <location>
        <begin position="552"/>
        <end position="591"/>
    </location>
</feature>
<gene>
    <name evidence="4" type="ORF">B6N23_05710</name>
</gene>
<evidence type="ECO:0000256" key="2">
    <source>
        <dbReference type="SAM" id="MobiDB-lite"/>
    </source>
</evidence>
<evidence type="ECO:0000259" key="3">
    <source>
        <dbReference type="Pfam" id="PF13476"/>
    </source>
</evidence>